<feature type="compositionally biased region" description="Basic and acidic residues" evidence="3">
    <location>
        <begin position="398"/>
        <end position="410"/>
    </location>
</feature>
<feature type="domain" description="RecQ mediated genome instability protein 1 OB-fold" evidence="4">
    <location>
        <begin position="97"/>
        <end position="195"/>
    </location>
</feature>
<accession>A0A3M6UQ54</accession>
<feature type="compositionally biased region" description="Basic and acidic residues" evidence="3">
    <location>
        <begin position="456"/>
        <end position="493"/>
    </location>
</feature>
<dbReference type="InterPro" id="IPR013894">
    <property type="entry name" value="RMI1_OB"/>
</dbReference>
<feature type="compositionally biased region" description="Polar residues" evidence="3">
    <location>
        <begin position="235"/>
        <end position="254"/>
    </location>
</feature>
<feature type="compositionally biased region" description="Basic residues" evidence="3">
    <location>
        <begin position="591"/>
        <end position="604"/>
    </location>
</feature>
<organism evidence="5 6">
    <name type="scientific">Pocillopora damicornis</name>
    <name type="common">Cauliflower coral</name>
    <name type="synonym">Millepora damicornis</name>
    <dbReference type="NCBI Taxonomy" id="46731"/>
    <lineage>
        <taxon>Eukaryota</taxon>
        <taxon>Metazoa</taxon>
        <taxon>Cnidaria</taxon>
        <taxon>Anthozoa</taxon>
        <taxon>Hexacorallia</taxon>
        <taxon>Scleractinia</taxon>
        <taxon>Astrocoeniina</taxon>
        <taxon>Pocilloporidae</taxon>
        <taxon>Pocillopora</taxon>
    </lineage>
</organism>
<feature type="compositionally biased region" description="Polar residues" evidence="3">
    <location>
        <begin position="653"/>
        <end position="688"/>
    </location>
</feature>
<sequence length="1024" mass="115264">RFLTEQPSCGRISSWHGGKVERKWMIALKAVVVSFDETIISPSRFLSSEGIAECERVCNKEKPSYQELSKAALNLDLKQYGMKHLPDDINRGKVESVNGPMVLQVQKLRNVSAPKANEDSNHSPRLLKVQLTDGHLTCNGLEMASIPNLSLSIPPGTKVYLTGSITVQESFLMLDANNTRVLGGEVEKLKEKWELNKTLAKHSRMTVSGDGPPPFVPFSQGTQPGIENRGRSAENTKVNGVVQNSTEKSRSVQSKDGFGPPPRSRTAEHGQHNKPVNQEQREGTAKKFSHNSRDERTESKRPNTEKANEKLTSEGKTSLSNPKDKETRSFNSEPHNNERAREGNQGNDDRQNNRADRNERMDRPVARGQPLRPQATIKFFFPKQDTNRGGTRPRGRGGKREPAGRGRQESEGTDDVEDYRARQPSEPALWDFLSTKFPTVKDSKNQRPQKYNESQKTNEVHHERPPPRPPPKQENDTEKPKQQNQDTKAEKGENVPPTSKEQTDVQHEYTTPREIEKSKQESSPQSRDGRQQSRQQREPHYKQQQNPGQVKGKGSRRHDHDSRPYNQSLPPRLQKKQQQQQQQRQQQQQQQHHHHQHYQQHGHKHETEMNSDGVEAEYTAAGSPPSVAQEDDAIVRFSASTINPEFVEDPPSHHQQTVQFRDQQGGSYTGQPYTGQGKWQKNYRQGSDQFRPANFTPPNVQQQQQQHIEFVTMALESQRVQAQFVVNQPQQFVEQGGREQAEIGVPQEYQYTQQAQPPVQAYPVYQVRPAQMTHQPMAPQPAMPQQPVATQMPVQQVGWKKGDHCLALWRDGQYYSAKMEELMGDGVNCMVSFLDFNNICDYVPLSSLRPFPIIAWGENSNTQPPPAGAVATVPYYTQGAPVGIVTRPQVMIPVSGQPPFHAGTRPTIVHSTQVPAQVQWQPAQVQYQEVRQAAFQPVMHYGAVPQSTTGSPAPAAYGVPTATGVHFVRGVKDAQGQDVYSNTPEAGRGRSSPNSGGYSKSRRPNRATQNYYVPPRQQKFKDKG</sequence>
<evidence type="ECO:0000313" key="5">
    <source>
        <dbReference type="EMBL" id="RMX55790.1"/>
    </source>
</evidence>
<feature type="region of interest" description="Disordered" evidence="3">
    <location>
        <begin position="644"/>
        <end position="701"/>
    </location>
</feature>
<feature type="compositionally biased region" description="Basic and acidic residues" evidence="3">
    <location>
        <begin position="527"/>
        <end position="541"/>
    </location>
</feature>
<evidence type="ECO:0000259" key="4">
    <source>
        <dbReference type="Pfam" id="PF08585"/>
    </source>
</evidence>
<reference evidence="5 6" key="1">
    <citation type="journal article" date="2018" name="Sci. Rep.">
        <title>Comparative analysis of the Pocillopora damicornis genome highlights role of immune system in coral evolution.</title>
        <authorList>
            <person name="Cunning R."/>
            <person name="Bay R.A."/>
            <person name="Gillette P."/>
            <person name="Baker A.C."/>
            <person name="Traylor-Knowles N."/>
        </authorList>
    </citation>
    <scope>NUCLEOTIDE SEQUENCE [LARGE SCALE GENOMIC DNA]</scope>
    <source>
        <strain evidence="5">RSMAS</strain>
        <tissue evidence="5">Whole animal</tissue>
    </source>
</reference>
<dbReference type="PANTHER" id="PTHR13681">
    <property type="entry name" value="SURVIVAL OF MOTOR NEURON-RELATED-SPLICING FACTOR 30-RELATED"/>
    <property type="match status" value="1"/>
</dbReference>
<keyword evidence="2" id="KW-0539">Nucleus</keyword>
<dbReference type="SMART" id="SM01161">
    <property type="entry name" value="DUF1767"/>
    <property type="match status" value="1"/>
</dbReference>
<comment type="subcellular location">
    <subcellularLocation>
        <location evidence="1">Nucleus</location>
    </subcellularLocation>
</comment>
<dbReference type="Gene3D" id="2.30.30.140">
    <property type="match status" value="1"/>
</dbReference>
<dbReference type="Gene3D" id="2.40.50.770">
    <property type="entry name" value="RecQ-mediated genome instability protein Rmi1, C-terminal domain"/>
    <property type="match status" value="1"/>
</dbReference>
<evidence type="ECO:0000313" key="6">
    <source>
        <dbReference type="Proteomes" id="UP000275408"/>
    </source>
</evidence>
<feature type="compositionally biased region" description="Low complexity" evidence="3">
    <location>
        <begin position="576"/>
        <end position="590"/>
    </location>
</feature>
<gene>
    <name evidence="5" type="ORF">pdam_00009532</name>
</gene>
<dbReference type="Pfam" id="PF08585">
    <property type="entry name" value="RMI1_N_C"/>
    <property type="match status" value="1"/>
</dbReference>
<dbReference type="AlphaFoldDB" id="A0A3M6UQ54"/>
<feature type="compositionally biased region" description="Basic and acidic residues" evidence="3">
    <location>
        <begin position="335"/>
        <end position="365"/>
    </location>
</feature>
<evidence type="ECO:0000256" key="1">
    <source>
        <dbReference type="ARBA" id="ARBA00004123"/>
    </source>
</evidence>
<name>A0A3M6UQ54_POCDA</name>
<feature type="compositionally biased region" description="Basic and acidic residues" evidence="3">
    <location>
        <begin position="279"/>
        <end position="313"/>
    </location>
</feature>
<feature type="region of interest" description="Disordered" evidence="3">
    <location>
        <begin position="973"/>
        <end position="1024"/>
    </location>
</feature>
<evidence type="ECO:0000256" key="3">
    <source>
        <dbReference type="SAM" id="MobiDB-lite"/>
    </source>
</evidence>
<keyword evidence="6" id="KW-1185">Reference proteome</keyword>
<proteinExistence type="predicted"/>
<dbReference type="GO" id="GO:0005634">
    <property type="term" value="C:nucleus"/>
    <property type="evidence" value="ECO:0007669"/>
    <property type="project" value="UniProtKB-SubCell"/>
</dbReference>
<feature type="compositionally biased region" description="Basic and acidic residues" evidence="3">
    <location>
        <begin position="501"/>
        <end position="520"/>
    </location>
</feature>
<protein>
    <recommendedName>
        <fullName evidence="4">RecQ mediated genome instability protein 1 OB-fold domain-containing protein</fullName>
    </recommendedName>
</protein>
<feature type="compositionally biased region" description="Polar residues" evidence="3">
    <location>
        <begin position="446"/>
        <end position="455"/>
    </location>
</feature>
<dbReference type="STRING" id="46731.A0A3M6UQ54"/>
<dbReference type="Proteomes" id="UP000275408">
    <property type="component" value="Unassembled WGS sequence"/>
</dbReference>
<feature type="non-terminal residue" evidence="5">
    <location>
        <position position="1"/>
    </location>
</feature>
<evidence type="ECO:0000256" key="2">
    <source>
        <dbReference type="ARBA" id="ARBA00023242"/>
    </source>
</evidence>
<dbReference type="OrthoDB" id="434939at2759"/>
<dbReference type="PANTHER" id="PTHR13681:SF24">
    <property type="entry name" value="TUDOR DOMAIN-CONTAINING PROTEIN 3"/>
    <property type="match status" value="1"/>
</dbReference>
<dbReference type="SUPFAM" id="SSF63748">
    <property type="entry name" value="Tudor/PWWP/MBT"/>
    <property type="match status" value="1"/>
</dbReference>
<dbReference type="EMBL" id="RCHS01000997">
    <property type="protein sequence ID" value="RMX55790.1"/>
    <property type="molecule type" value="Genomic_DNA"/>
</dbReference>
<comment type="caution">
    <text evidence="5">The sequence shown here is derived from an EMBL/GenBank/DDBJ whole genome shotgun (WGS) entry which is preliminary data.</text>
</comment>
<dbReference type="InterPro" id="IPR042470">
    <property type="entry name" value="RMI1_N_C_sf"/>
</dbReference>
<feature type="region of interest" description="Disordered" evidence="3">
    <location>
        <begin position="204"/>
        <end position="610"/>
    </location>
</feature>